<dbReference type="InterPro" id="IPR043127">
    <property type="entry name" value="Sec-1-like_dom3a"/>
</dbReference>
<dbReference type="Proteomes" id="UP000198372">
    <property type="component" value="Unassembled WGS sequence"/>
</dbReference>
<comment type="similarity">
    <text evidence="1">Belongs to the STXBP/unc-18/SEC1 family.</text>
</comment>
<proteinExistence type="inferred from homology"/>
<dbReference type="PIRSF" id="PIRSF005715">
    <property type="entry name" value="VPS45_Sec1"/>
    <property type="match status" value="1"/>
</dbReference>
<keyword evidence="3" id="KW-1185">Reference proteome</keyword>
<protein>
    <submittedName>
        <fullName evidence="2">BQ2448_7837 protein</fullName>
    </submittedName>
</protein>
<dbReference type="InterPro" id="IPR027482">
    <property type="entry name" value="Sec1-like_dom2"/>
</dbReference>
<accession>A0A238FUA7</accession>
<dbReference type="Gene3D" id="1.25.40.60">
    <property type="match status" value="1"/>
</dbReference>
<dbReference type="EMBL" id="FMSP01000023">
    <property type="protein sequence ID" value="SCV74808.1"/>
    <property type="molecule type" value="Genomic_DNA"/>
</dbReference>
<dbReference type="AlphaFoldDB" id="A0A238FUA7"/>
<dbReference type="Gene3D" id="3.40.50.1910">
    <property type="match status" value="1"/>
</dbReference>
<evidence type="ECO:0000313" key="2">
    <source>
        <dbReference type="EMBL" id="SCV74808.1"/>
    </source>
</evidence>
<dbReference type="InterPro" id="IPR036045">
    <property type="entry name" value="Sec1-like_sf"/>
</dbReference>
<dbReference type="OrthoDB" id="10266265at2759"/>
<gene>
    <name evidence="2" type="ORF">BQ2448_7837</name>
</gene>
<name>A0A238FUA7_9BASI</name>
<dbReference type="PANTHER" id="PTHR11679">
    <property type="entry name" value="VESICLE PROTEIN SORTING-ASSOCIATED"/>
    <property type="match status" value="1"/>
</dbReference>
<evidence type="ECO:0000313" key="3">
    <source>
        <dbReference type="Proteomes" id="UP000198372"/>
    </source>
</evidence>
<reference evidence="3" key="1">
    <citation type="submission" date="2016-09" db="EMBL/GenBank/DDBJ databases">
        <authorList>
            <person name="Jeantristanb JTB J.-T."/>
            <person name="Ricardo R."/>
        </authorList>
    </citation>
    <scope>NUCLEOTIDE SEQUENCE [LARGE SCALE GENOMIC DNA]</scope>
</reference>
<dbReference type="STRING" id="269621.A0A238FUA7"/>
<dbReference type="SUPFAM" id="SSF56815">
    <property type="entry name" value="Sec1/munc18-like (SM) proteins"/>
    <property type="match status" value="1"/>
</dbReference>
<evidence type="ECO:0000256" key="1">
    <source>
        <dbReference type="ARBA" id="ARBA00009884"/>
    </source>
</evidence>
<organism evidence="2 3">
    <name type="scientific">Microbotryum intermedium</name>
    <dbReference type="NCBI Taxonomy" id="269621"/>
    <lineage>
        <taxon>Eukaryota</taxon>
        <taxon>Fungi</taxon>
        <taxon>Dikarya</taxon>
        <taxon>Basidiomycota</taxon>
        <taxon>Pucciniomycotina</taxon>
        <taxon>Microbotryomycetes</taxon>
        <taxon>Microbotryales</taxon>
        <taxon>Microbotryaceae</taxon>
        <taxon>Microbotryum</taxon>
    </lineage>
</organism>
<dbReference type="Pfam" id="PF00995">
    <property type="entry name" value="Sec1"/>
    <property type="match status" value="1"/>
</dbReference>
<sequence>MDCLKAIQTYVNKIITNTSGIKVLLLDAETTAIVSLASTQSALLSHEVYLTDRIDNPARSLPASSSSTVTPGAARGASAYPPSRAIERLPHLKCICLLRPTDESIEACERELREGRYGGYWLCECAVNLSDRASRRGARTTDPLRACFSHADFTNVLKKSQIERLAEADEHELVREEYFVDYSPLTSSHFSLSILPTPLHPSMSQRTMALFGDTPSVWSPSSPALTRHVQGLTALLLSLKKRPLIRYERMSPLAKKLGQELLYQMNEDGHELWDFRKSASAPLLLLLDRRNDPVTPLLSQWTYQAMAHELLGITNGRVSLAEAPEVREELKEIVLSPDQDPFFASNLYDNFGDLGAHLSAYVQDYSTKSATSNAKNIETVADMKRFIEEYPEFRKLGGNVSKHVALVGELSRLVHARKLLEVSELEQSLASNESHSSDYRSLQQMITSPDILPEAKLRLAILYALRYQKSPQNNIQGVVDLLNQNGVKDADMVHVMLNFAGADQRQDDLFANENFFTRGKSALKGLKGVENVYTQHTPHLAETIDLLLRGRLKETSYPFIEGQGAGQTGVTRPQEIIIFVIGGTTYEEAKTVAALNARFAAGHGLAGSIGPGGVGGGAPAQNMTGTRILLGGTCVHNSRTFLEMTKDAAFSWPAFSNSAALAQRSTLASSTASASNPNAGINANGPINLNIGPVSLNNVAGGLEAGVDAARDGWRDLVGRVKAGVDQVRLQ</sequence>
<dbReference type="InterPro" id="IPR001619">
    <property type="entry name" value="Sec1-like"/>
</dbReference>
<dbReference type="Gene3D" id="3.40.50.2060">
    <property type="match status" value="1"/>
</dbReference>
<dbReference type="Gene3D" id="3.90.830.10">
    <property type="entry name" value="Syntaxin Binding Protein 1, Chain A, domain 2"/>
    <property type="match status" value="1"/>
</dbReference>
<dbReference type="GO" id="GO:0016192">
    <property type="term" value="P:vesicle-mediated transport"/>
    <property type="evidence" value="ECO:0007669"/>
    <property type="project" value="InterPro"/>
</dbReference>
<dbReference type="InterPro" id="IPR043154">
    <property type="entry name" value="Sec-1-like_dom1"/>
</dbReference>